<feature type="compositionally biased region" description="Low complexity" evidence="2">
    <location>
        <begin position="915"/>
        <end position="937"/>
    </location>
</feature>
<feature type="coiled-coil region" evidence="1">
    <location>
        <begin position="284"/>
        <end position="399"/>
    </location>
</feature>
<dbReference type="Gene3D" id="1.10.418.10">
    <property type="entry name" value="Calponin-like domain"/>
    <property type="match status" value="1"/>
</dbReference>
<dbReference type="eggNOG" id="KOG0618">
    <property type="taxonomic scope" value="Eukaryota"/>
</dbReference>
<dbReference type="EMBL" id="GL349434">
    <property type="protein sequence ID" value="KNC48624.1"/>
    <property type="molecule type" value="Genomic_DNA"/>
</dbReference>
<feature type="region of interest" description="Disordered" evidence="2">
    <location>
        <begin position="836"/>
        <end position="986"/>
    </location>
</feature>
<dbReference type="Pfam" id="PF00211">
    <property type="entry name" value="Guanylate_cyc"/>
    <property type="match status" value="1"/>
</dbReference>
<dbReference type="Gene3D" id="1.10.287.1490">
    <property type="match status" value="1"/>
</dbReference>
<feature type="coiled-coil region" evidence="1">
    <location>
        <begin position="660"/>
        <end position="687"/>
    </location>
</feature>
<dbReference type="CDD" id="cd07302">
    <property type="entry name" value="CHD"/>
    <property type="match status" value="1"/>
</dbReference>
<dbReference type="OrthoDB" id="2021138at2759"/>
<dbReference type="SUPFAM" id="SSF55073">
    <property type="entry name" value="Nucleotide cyclase"/>
    <property type="match status" value="1"/>
</dbReference>
<gene>
    <name evidence="4" type="ORF">AMSG_00401</name>
</gene>
<dbReference type="RefSeq" id="XP_013762680.1">
    <property type="nucleotide sequence ID" value="XM_013907226.1"/>
</dbReference>
<reference evidence="4 5" key="1">
    <citation type="submission" date="2010-05" db="EMBL/GenBank/DDBJ databases">
        <title>The Genome Sequence of Thecamonas trahens ATCC 50062.</title>
        <authorList>
            <consortium name="The Broad Institute Genome Sequencing Platform"/>
            <person name="Russ C."/>
            <person name="Cuomo C."/>
            <person name="Shea T."/>
            <person name="Young S.K."/>
            <person name="Zeng Q."/>
            <person name="Koehrsen M."/>
            <person name="Haas B."/>
            <person name="Borodovsky M."/>
            <person name="Guigo R."/>
            <person name="Alvarado L."/>
            <person name="Berlin A."/>
            <person name="Bochicchio J."/>
            <person name="Borenstein D."/>
            <person name="Chapman S."/>
            <person name="Chen Z."/>
            <person name="Freedman E."/>
            <person name="Gellesch M."/>
            <person name="Goldberg J."/>
            <person name="Griggs A."/>
            <person name="Gujja S."/>
            <person name="Heilman E."/>
            <person name="Heiman D."/>
            <person name="Hepburn T."/>
            <person name="Howarth C."/>
            <person name="Jen D."/>
            <person name="Larson L."/>
            <person name="Mehta T."/>
            <person name="Park D."/>
            <person name="Pearson M."/>
            <person name="Roberts A."/>
            <person name="Saif S."/>
            <person name="Shenoy N."/>
            <person name="Sisk P."/>
            <person name="Stolte C."/>
            <person name="Sykes S."/>
            <person name="Thomson T."/>
            <person name="Walk T."/>
            <person name="White J."/>
            <person name="Yandava C."/>
            <person name="Burger G."/>
            <person name="Gray M.W."/>
            <person name="Holland P.W.H."/>
            <person name="King N."/>
            <person name="Lang F.B.F."/>
            <person name="Roger A.J."/>
            <person name="Ruiz-Trillo I."/>
            <person name="Lander E."/>
            <person name="Nusbaum C."/>
        </authorList>
    </citation>
    <scope>NUCLEOTIDE SEQUENCE [LARGE SCALE GENOMIC DNA]</scope>
    <source>
        <strain evidence="4 5">ATCC 50062</strain>
    </source>
</reference>
<dbReference type="InterPro" id="IPR050697">
    <property type="entry name" value="Adenylyl/Guanylyl_Cyclase_3/4"/>
</dbReference>
<evidence type="ECO:0000259" key="3">
    <source>
        <dbReference type="PROSITE" id="PS50125"/>
    </source>
</evidence>
<keyword evidence="5" id="KW-1185">Reference proteome</keyword>
<sequence length="1001" mass="107196">MDRFNGWVEPWRVARLKTGLLAWVNSALGDAHVPVEELQEQLTVVLPALTSMVLDKAVVREPGWPGTNDPVACTAACLALLKDGGLRLGCTLADLLDLDKGERGIMFLWDLALRAAQGRRRMPGLCQESSPAVSSPRRAGKAKSELLAQVREVIGERGTCAGADGKPLLNFTTDWADGTVLHSLLAALVPRASWPSKGLAAVAHKAEALLSVPAAIFEPEAFVDQPDECTLMLYVSEVLGLAQSVQGALGLLCSSRLLAALPPLEQWVSANGESSDADPVACELASLRKEVSEARAEADAAHARADELAAANRRLELELYDIDAEQAPLQTKVDELQTKLDAARAECESLAARLSEAQAQQAQAQVSARAFVAEVKAERAEAEAKLRSALERSQGLAKRFKIVQKKLQVAAADDDRNDCGVAAPTGRLTLMFTDIQGSTALWESDAEVMAAALAVHNNVVREGISRYAGYEVKTEGDAFMIAFRSAMDAIACAVFLQSALLRAAWPEALLDASRPLTRPEHAASGELIWRGLRVRMGIHLGTPQSRLDPVTGRMDYFGPMVNRAARVEGLASGGQIVVSDAVQAEIAPCLAGSSAANTPVVAALGSFELKGIATKMAMYSVTSPEHMERTFETDKGHHRVPFQFAPEGERADGTALDRELAFMSHENTQLLSDLANLESELVASETATIDLVSRFEAQQSMVGADEAVRMRNELARLSAAAVETAGLLESMQTRAREVADLATNLEEQMAVFREHHARGGHGCATSNANAYLAARREIDAESIQKLKAKVTRLKARLQQEANAKRALRRYMQHVLKTGNLDDGVRSDLVSALASLEAGEQGAGTSSGGALPTRARRDSSGTHSHPRLMLSSSTPTLPSPRLLQPATASEGNLLAPPVAMVLPTRDRKRSLDPLRSRSGSSRSSSPSGSLSRSTSRSQSRSRSRSPHVLSESGEVAAPEPERAPTLPRFGTGHVAHRRSPVASLGLRRPRRCGRMALVAAQA</sequence>
<dbReference type="PROSITE" id="PS50125">
    <property type="entry name" value="GUANYLATE_CYCLASE_2"/>
    <property type="match status" value="1"/>
</dbReference>
<protein>
    <submittedName>
        <fullName evidence="4">Adenylate and guanylate cyclase catalytic domain-containing protein</fullName>
    </submittedName>
</protein>
<name>A0A0L0D8G2_THETB</name>
<dbReference type="SMART" id="SM00044">
    <property type="entry name" value="CYCc"/>
    <property type="match status" value="1"/>
</dbReference>
<evidence type="ECO:0000313" key="4">
    <source>
        <dbReference type="EMBL" id="KNC48624.1"/>
    </source>
</evidence>
<dbReference type="AlphaFoldDB" id="A0A0L0D8G2"/>
<dbReference type="SUPFAM" id="SSF57997">
    <property type="entry name" value="Tropomyosin"/>
    <property type="match status" value="1"/>
</dbReference>
<feature type="domain" description="Guanylate cyclase" evidence="3">
    <location>
        <begin position="429"/>
        <end position="568"/>
    </location>
</feature>
<dbReference type="STRING" id="461836.A0A0L0D8G2"/>
<dbReference type="InterPro" id="IPR001054">
    <property type="entry name" value="A/G_cyclase"/>
</dbReference>
<evidence type="ECO:0000256" key="1">
    <source>
        <dbReference type="SAM" id="Coils"/>
    </source>
</evidence>
<dbReference type="GeneID" id="25560210"/>
<dbReference type="GO" id="GO:0009190">
    <property type="term" value="P:cyclic nucleotide biosynthetic process"/>
    <property type="evidence" value="ECO:0007669"/>
    <property type="project" value="InterPro"/>
</dbReference>
<keyword evidence="1" id="KW-0175">Coiled coil</keyword>
<accession>A0A0L0D8G2</accession>
<dbReference type="Proteomes" id="UP000054408">
    <property type="component" value="Unassembled WGS sequence"/>
</dbReference>
<dbReference type="InterPro" id="IPR029787">
    <property type="entry name" value="Nucleotide_cyclase"/>
</dbReference>
<dbReference type="PANTHER" id="PTHR43081:SF1">
    <property type="entry name" value="ADENYLATE CYCLASE, TERMINAL-DIFFERENTIATION SPECIFIC"/>
    <property type="match status" value="1"/>
</dbReference>
<evidence type="ECO:0000256" key="2">
    <source>
        <dbReference type="SAM" id="MobiDB-lite"/>
    </source>
</evidence>
<organism evidence="4 5">
    <name type="scientific">Thecamonas trahens ATCC 50062</name>
    <dbReference type="NCBI Taxonomy" id="461836"/>
    <lineage>
        <taxon>Eukaryota</taxon>
        <taxon>Apusozoa</taxon>
        <taxon>Apusomonadida</taxon>
        <taxon>Apusomonadidae</taxon>
        <taxon>Thecamonas</taxon>
    </lineage>
</organism>
<feature type="compositionally biased region" description="Low complexity" evidence="2">
    <location>
        <begin position="866"/>
        <end position="882"/>
    </location>
</feature>
<dbReference type="SUPFAM" id="SSF47576">
    <property type="entry name" value="Calponin-homology domain, CH-domain"/>
    <property type="match status" value="1"/>
</dbReference>
<dbReference type="GO" id="GO:0035556">
    <property type="term" value="P:intracellular signal transduction"/>
    <property type="evidence" value="ECO:0007669"/>
    <property type="project" value="InterPro"/>
</dbReference>
<proteinExistence type="predicted"/>
<dbReference type="PANTHER" id="PTHR43081">
    <property type="entry name" value="ADENYLATE CYCLASE, TERMINAL-DIFFERENTIATION SPECIFIC-RELATED"/>
    <property type="match status" value="1"/>
</dbReference>
<dbReference type="Gene3D" id="3.30.70.1230">
    <property type="entry name" value="Nucleotide cyclase"/>
    <property type="match status" value="1"/>
</dbReference>
<dbReference type="InterPro" id="IPR036872">
    <property type="entry name" value="CH_dom_sf"/>
</dbReference>
<evidence type="ECO:0000313" key="5">
    <source>
        <dbReference type="Proteomes" id="UP000054408"/>
    </source>
</evidence>